<name>A0A2U1MV09_ARTAN</name>
<comment type="caution">
    <text evidence="16">The sequence shown here is derived from an EMBL/GenBank/DDBJ whole genome shotgun (WGS) entry which is preliminary data.</text>
</comment>
<evidence type="ECO:0000313" key="16">
    <source>
        <dbReference type="EMBL" id="PWA65095.1"/>
    </source>
</evidence>
<evidence type="ECO:0000256" key="11">
    <source>
        <dbReference type="ARBA" id="ARBA00023286"/>
    </source>
</evidence>
<dbReference type="PIRSF" id="PIRSF037090">
    <property type="entry name" value="Iontro_Glu-like_rcpt_pln"/>
    <property type="match status" value="1"/>
</dbReference>
<protein>
    <recommendedName>
        <fullName evidence="13">Glutamate receptor</fullName>
    </recommendedName>
</protein>
<dbReference type="GO" id="GO:0015276">
    <property type="term" value="F:ligand-gated monoatomic ion channel activity"/>
    <property type="evidence" value="ECO:0007669"/>
    <property type="project" value="InterPro"/>
</dbReference>
<dbReference type="SUPFAM" id="SSF53850">
    <property type="entry name" value="Periplasmic binding protein-like II"/>
    <property type="match status" value="2"/>
</dbReference>
<feature type="domain" description="Ionotropic glutamate receptor C-terminal" evidence="15">
    <location>
        <begin position="324"/>
        <end position="607"/>
    </location>
</feature>
<comment type="function">
    <text evidence="13">Glutamate-gated receptor that probably acts as non-selective cation channel.</text>
</comment>
<dbReference type="Gene3D" id="3.40.190.10">
    <property type="entry name" value="Periplasmic binding protein-like II"/>
    <property type="match status" value="2"/>
</dbReference>
<dbReference type="InterPro" id="IPR028082">
    <property type="entry name" value="Peripla_BP_I"/>
</dbReference>
<keyword evidence="4 14" id="KW-0812">Transmembrane</keyword>
<dbReference type="InterPro" id="IPR001638">
    <property type="entry name" value="Solute-binding_3/MltF_N"/>
</dbReference>
<reference evidence="16 17" key="1">
    <citation type="journal article" date="2018" name="Mol. Plant">
        <title>The genome of Artemisia annua provides insight into the evolution of Asteraceae family and artemisinin biosynthesis.</title>
        <authorList>
            <person name="Shen Q."/>
            <person name="Zhang L."/>
            <person name="Liao Z."/>
            <person name="Wang S."/>
            <person name="Yan T."/>
            <person name="Shi P."/>
            <person name="Liu M."/>
            <person name="Fu X."/>
            <person name="Pan Q."/>
            <person name="Wang Y."/>
            <person name="Lv Z."/>
            <person name="Lu X."/>
            <person name="Zhang F."/>
            <person name="Jiang W."/>
            <person name="Ma Y."/>
            <person name="Chen M."/>
            <person name="Hao X."/>
            <person name="Li L."/>
            <person name="Tang Y."/>
            <person name="Lv G."/>
            <person name="Zhou Y."/>
            <person name="Sun X."/>
            <person name="Brodelius P.E."/>
            <person name="Rose J.K.C."/>
            <person name="Tang K."/>
        </authorList>
    </citation>
    <scope>NUCLEOTIDE SEQUENCE [LARGE SCALE GENOMIC DNA]</scope>
    <source>
        <strain evidence="17">cv. Huhao1</strain>
        <tissue evidence="16">Leaf</tissue>
    </source>
</reference>
<comment type="subcellular location">
    <subcellularLocation>
        <location evidence="1">Membrane</location>
        <topology evidence="1">Multi-pass membrane protein</topology>
    </subcellularLocation>
</comment>
<dbReference type="SUPFAM" id="SSF53822">
    <property type="entry name" value="Periplasmic binding protein-like I"/>
    <property type="match status" value="1"/>
</dbReference>
<dbReference type="Gene3D" id="3.40.50.2300">
    <property type="match status" value="2"/>
</dbReference>
<dbReference type="Pfam" id="PF00497">
    <property type="entry name" value="SBP_bac_3"/>
    <property type="match status" value="1"/>
</dbReference>
<evidence type="ECO:0000313" key="17">
    <source>
        <dbReference type="Proteomes" id="UP000245207"/>
    </source>
</evidence>
<feature type="transmembrane region" description="Helical" evidence="14">
    <location>
        <begin position="800"/>
        <end position="820"/>
    </location>
</feature>
<evidence type="ECO:0000256" key="6">
    <source>
        <dbReference type="ARBA" id="ARBA00022989"/>
    </source>
</evidence>
<keyword evidence="3 13" id="KW-0813">Transport</keyword>
<dbReference type="AlphaFoldDB" id="A0A2U1MV09"/>
<dbReference type="InterPro" id="IPR001828">
    <property type="entry name" value="ANF_lig-bd_rcpt"/>
</dbReference>
<dbReference type="EMBL" id="PKPP01004288">
    <property type="protein sequence ID" value="PWA65095.1"/>
    <property type="molecule type" value="Genomic_DNA"/>
</dbReference>
<keyword evidence="8 13" id="KW-0472">Membrane</keyword>
<feature type="transmembrane region" description="Helical" evidence="14">
    <location>
        <begin position="435"/>
        <end position="456"/>
    </location>
</feature>
<dbReference type="InterPro" id="IPR001320">
    <property type="entry name" value="Iontro_rcpt_C"/>
</dbReference>
<evidence type="ECO:0000256" key="2">
    <source>
        <dbReference type="ARBA" id="ARBA00008685"/>
    </source>
</evidence>
<evidence type="ECO:0000256" key="14">
    <source>
        <dbReference type="SAM" id="Phobius"/>
    </source>
</evidence>
<dbReference type="OrthoDB" id="5984008at2759"/>
<feature type="transmembrane region" description="Helical" evidence="14">
    <location>
        <begin position="642"/>
        <end position="665"/>
    </location>
</feature>
<gene>
    <name evidence="16" type="ORF">CTI12_AA259230</name>
</gene>
<sequence>MILVSYNLSRAALDLLNNIKVQVIIGPETYLEAKLLASVADKAKVPIFSFAGSPSMSDPYLFQIKEDESVMAKSIVALVESFKWRNIIFLYEDTDFQREVLSCFHESFQGKRIRNITRIAVPAFATDDQIIDDVQKVITGHGTLIISLMSSSLTSRVFSSAKSLGMVSEEDAWLITYKSIGIFQSEDNENIESLQGLIALRSYIPLSRKLLNLTIRWYDECYIKHPTLASREVSVLAIWSYDTIWVLAESIQRLGVHFSFGDPQVSSMLMKEVSRTIFKGVSGEFRLVDRKLVSNGFKIVEVAGNGFSTITPRRRMSQITGDKVLKVGVLMGKKCKYFIDASYDKNKNVTTATGFSVDVFNTCIRGLKYDVAYELIPFVFGTYDDLVKNVLSKEIDAILGDSTILANRSQYVDFTATYTDLGIGMLVKINHNKDMWIFLKPFNVNLWLTIVAFAILTGERRSSNLARLVEFVWLLIVLVLISSYTATLTSMLTVEQFKKTLVTINNVNYEDYRNRPFISYGDYAEALSRGGKHGGADAIIEEIPYIKMFLGKYNSGDYAMISSQPSSSGFGFIFQKGSPLATDMSSQIAKIREDGTLGLLEKKWFEEQFLSFKDPKTDPKTLNFGRFGGERRSNNLARLVEFVWLLIVLVLISSYTATLTSMLTVEQFKKTLVTINNVNYEDYRNRPFISYGDYAEALSRGGKHGGADAIIEEIPYIKMFLGKYDSGDYAMISSQPSSGFGFIFQKGSPLATDMSSQIAKIREDGTVGLLEKKWFEEQFLSFKDPKTDPKILNFGRFGGLFIISGTSLVLALMISIIGLLHANLEIQSIISFVTPNNLVATLWYLLRRNAIR</sequence>
<keyword evidence="12 13" id="KW-0407">Ion channel</keyword>
<dbReference type="GO" id="GO:0016020">
    <property type="term" value="C:membrane"/>
    <property type="evidence" value="ECO:0007669"/>
    <property type="project" value="UniProtKB-SubCell"/>
</dbReference>
<evidence type="ECO:0000256" key="1">
    <source>
        <dbReference type="ARBA" id="ARBA00004141"/>
    </source>
</evidence>
<dbReference type="Pfam" id="PF00060">
    <property type="entry name" value="Lig_chan"/>
    <property type="match status" value="2"/>
</dbReference>
<evidence type="ECO:0000256" key="9">
    <source>
        <dbReference type="ARBA" id="ARBA00023170"/>
    </source>
</evidence>
<dbReference type="Proteomes" id="UP000245207">
    <property type="component" value="Unassembled WGS sequence"/>
</dbReference>
<organism evidence="16 17">
    <name type="scientific">Artemisia annua</name>
    <name type="common">Sweet wormwood</name>
    <dbReference type="NCBI Taxonomy" id="35608"/>
    <lineage>
        <taxon>Eukaryota</taxon>
        <taxon>Viridiplantae</taxon>
        <taxon>Streptophyta</taxon>
        <taxon>Embryophyta</taxon>
        <taxon>Tracheophyta</taxon>
        <taxon>Spermatophyta</taxon>
        <taxon>Magnoliopsida</taxon>
        <taxon>eudicotyledons</taxon>
        <taxon>Gunneridae</taxon>
        <taxon>Pentapetalae</taxon>
        <taxon>asterids</taxon>
        <taxon>campanulids</taxon>
        <taxon>Asterales</taxon>
        <taxon>Asteraceae</taxon>
        <taxon>Asteroideae</taxon>
        <taxon>Anthemideae</taxon>
        <taxon>Artemisiinae</taxon>
        <taxon>Artemisia</taxon>
    </lineage>
</organism>
<evidence type="ECO:0000259" key="15">
    <source>
        <dbReference type="SMART" id="SM00079"/>
    </source>
</evidence>
<keyword evidence="10" id="KW-0325">Glycoprotein</keyword>
<keyword evidence="9 13" id="KW-0675">Receptor</keyword>
<dbReference type="PANTHER" id="PTHR18966">
    <property type="entry name" value="IONOTROPIC GLUTAMATE RECEPTOR"/>
    <property type="match status" value="1"/>
</dbReference>
<evidence type="ECO:0000256" key="10">
    <source>
        <dbReference type="ARBA" id="ARBA00023180"/>
    </source>
</evidence>
<keyword evidence="11 13" id="KW-1071">Ligand-gated ion channel</keyword>
<dbReference type="InterPro" id="IPR017103">
    <property type="entry name" value="Iontropic_Glu_rcpt_pln"/>
</dbReference>
<evidence type="ECO:0000256" key="4">
    <source>
        <dbReference type="ARBA" id="ARBA00022692"/>
    </source>
</evidence>
<keyword evidence="5" id="KW-0732">Signal</keyword>
<evidence type="ECO:0000256" key="12">
    <source>
        <dbReference type="ARBA" id="ARBA00023303"/>
    </source>
</evidence>
<keyword evidence="6 14" id="KW-1133">Transmembrane helix</keyword>
<accession>A0A2U1MV09</accession>
<dbReference type="Gene3D" id="1.10.287.70">
    <property type="match status" value="2"/>
</dbReference>
<evidence type="ECO:0000256" key="8">
    <source>
        <dbReference type="ARBA" id="ARBA00023136"/>
    </source>
</evidence>
<evidence type="ECO:0000256" key="7">
    <source>
        <dbReference type="ARBA" id="ARBA00023065"/>
    </source>
</evidence>
<evidence type="ECO:0000256" key="13">
    <source>
        <dbReference type="PIRNR" id="PIRNR037090"/>
    </source>
</evidence>
<dbReference type="Pfam" id="PF01094">
    <property type="entry name" value="ANF_receptor"/>
    <property type="match status" value="1"/>
</dbReference>
<proteinExistence type="inferred from homology"/>
<dbReference type="InterPro" id="IPR015683">
    <property type="entry name" value="Ionotropic_Glu_rcpt"/>
</dbReference>
<dbReference type="SMART" id="SM00079">
    <property type="entry name" value="PBPe"/>
    <property type="match status" value="1"/>
</dbReference>
<keyword evidence="17" id="KW-1185">Reference proteome</keyword>
<evidence type="ECO:0000256" key="3">
    <source>
        <dbReference type="ARBA" id="ARBA00022448"/>
    </source>
</evidence>
<feature type="transmembrane region" description="Helical" evidence="14">
    <location>
        <begin position="826"/>
        <end position="846"/>
    </location>
</feature>
<evidence type="ECO:0000256" key="5">
    <source>
        <dbReference type="ARBA" id="ARBA00022729"/>
    </source>
</evidence>
<comment type="similarity">
    <text evidence="2 13">Belongs to the glutamate-gated ion channel (TC 1.A.10.1) family.</text>
</comment>
<keyword evidence="7 13" id="KW-0406">Ion transport</keyword>
<feature type="transmembrane region" description="Helical" evidence="14">
    <location>
        <begin position="468"/>
        <end position="486"/>
    </location>
</feature>